<reference evidence="2 3" key="1">
    <citation type="submission" date="2018-06" db="EMBL/GenBank/DDBJ databases">
        <title>The draft genome sequence of Crocinitomix sp. SM1701.</title>
        <authorList>
            <person name="Zhang X."/>
        </authorList>
    </citation>
    <scope>NUCLEOTIDE SEQUENCE [LARGE SCALE GENOMIC DNA]</scope>
    <source>
        <strain evidence="2 3">SM1701</strain>
    </source>
</reference>
<evidence type="ECO:0000313" key="3">
    <source>
        <dbReference type="Proteomes" id="UP000249248"/>
    </source>
</evidence>
<feature type="transmembrane region" description="Helical" evidence="1">
    <location>
        <begin position="69"/>
        <end position="89"/>
    </location>
</feature>
<comment type="caution">
    <text evidence="2">The sequence shown here is derived from an EMBL/GenBank/DDBJ whole genome shotgun (WGS) entry which is preliminary data.</text>
</comment>
<dbReference type="OrthoDB" id="1442756at2"/>
<feature type="transmembrane region" description="Helical" evidence="1">
    <location>
        <begin position="12"/>
        <end position="29"/>
    </location>
</feature>
<evidence type="ECO:0000256" key="1">
    <source>
        <dbReference type="SAM" id="Phobius"/>
    </source>
</evidence>
<feature type="transmembrane region" description="Helical" evidence="1">
    <location>
        <begin position="143"/>
        <end position="161"/>
    </location>
</feature>
<dbReference type="RefSeq" id="WP_111064760.1">
    <property type="nucleotide sequence ID" value="NZ_JBHUCU010000035.1"/>
</dbReference>
<evidence type="ECO:0000313" key="2">
    <source>
        <dbReference type="EMBL" id="PZE15591.1"/>
    </source>
</evidence>
<organism evidence="2 3">
    <name type="scientific">Putridiphycobacter roseus</name>
    <dbReference type="NCBI Taxonomy" id="2219161"/>
    <lineage>
        <taxon>Bacteria</taxon>
        <taxon>Pseudomonadati</taxon>
        <taxon>Bacteroidota</taxon>
        <taxon>Flavobacteriia</taxon>
        <taxon>Flavobacteriales</taxon>
        <taxon>Crocinitomicaceae</taxon>
        <taxon>Putridiphycobacter</taxon>
    </lineage>
</organism>
<accession>A0A2W1MYG1</accession>
<dbReference type="AlphaFoldDB" id="A0A2W1MYG1"/>
<protein>
    <submittedName>
        <fullName evidence="2">Uncharacterized protein</fullName>
    </submittedName>
</protein>
<keyword evidence="1" id="KW-0472">Membrane</keyword>
<proteinExistence type="predicted"/>
<dbReference type="EMBL" id="QKSB01000034">
    <property type="protein sequence ID" value="PZE15591.1"/>
    <property type="molecule type" value="Genomic_DNA"/>
</dbReference>
<dbReference type="Proteomes" id="UP000249248">
    <property type="component" value="Unassembled WGS sequence"/>
</dbReference>
<keyword evidence="1" id="KW-0812">Transmembrane</keyword>
<feature type="transmembrane region" description="Helical" evidence="1">
    <location>
        <begin position="35"/>
        <end position="57"/>
    </location>
</feature>
<feature type="transmembrane region" description="Helical" evidence="1">
    <location>
        <begin position="101"/>
        <end position="122"/>
    </location>
</feature>
<gene>
    <name evidence="2" type="ORF">DNU06_17295</name>
</gene>
<name>A0A2W1MYG1_9FLAO</name>
<sequence>MRAILNLKHWQLFIILSLPAFITYIHPIVDKIIPILSFSCFFFWVYSIATVLSKNLLKDEKPKTNYYKFSFLLIILFYSSIAFTTDYGLQINTGNYTEYGIWLWPLIILILLVIWSIMYIFYFTAKIISLSNIKITGTNDSITINYFFAFLFNAFGVWIIQPKLQELLSANEVAIDERVTQEQDRNI</sequence>
<keyword evidence="1" id="KW-1133">Transmembrane helix</keyword>
<keyword evidence="3" id="KW-1185">Reference proteome</keyword>